<dbReference type="PANTHER" id="PTHR14343:SF5">
    <property type="entry name" value="DUF4537 DOMAIN-CONTAINING PROTEIN"/>
    <property type="match status" value="1"/>
</dbReference>
<dbReference type="InterPro" id="IPR032770">
    <property type="entry name" value="DUF4537"/>
</dbReference>
<accession>A0A8T1MAH1</accession>
<protein>
    <recommendedName>
        <fullName evidence="1">DUF4537 domain-containing protein</fullName>
    </recommendedName>
</protein>
<dbReference type="PANTHER" id="PTHR14343">
    <property type="entry name" value="VWFA DOMAIN-CONTAINING PROTEIN"/>
    <property type="match status" value="1"/>
</dbReference>
<dbReference type="EMBL" id="NIRI02000056">
    <property type="protein sequence ID" value="KAG5446120.1"/>
    <property type="molecule type" value="Genomic_DNA"/>
</dbReference>
<gene>
    <name evidence="2" type="ORF">CSKR_111656</name>
</gene>
<reference evidence="2 3" key="2">
    <citation type="journal article" date="2021" name="Genomics">
        <title>High-quality reference genome for Clonorchis sinensis.</title>
        <authorList>
            <person name="Young N.D."/>
            <person name="Stroehlein A.J."/>
            <person name="Kinkar L."/>
            <person name="Wang T."/>
            <person name="Sohn W.M."/>
            <person name="Chang B.C.H."/>
            <person name="Kaur P."/>
            <person name="Weisz D."/>
            <person name="Dudchenko O."/>
            <person name="Aiden E.L."/>
            <person name="Korhonen P.K."/>
            <person name="Gasser R.B."/>
        </authorList>
    </citation>
    <scope>NUCLEOTIDE SEQUENCE [LARGE SCALE GENOMIC DNA]</scope>
    <source>
        <strain evidence="2">Cs-k2</strain>
    </source>
</reference>
<dbReference type="OrthoDB" id="6241467at2759"/>
<organism evidence="2 3">
    <name type="scientific">Clonorchis sinensis</name>
    <name type="common">Chinese liver fluke</name>
    <dbReference type="NCBI Taxonomy" id="79923"/>
    <lineage>
        <taxon>Eukaryota</taxon>
        <taxon>Metazoa</taxon>
        <taxon>Spiralia</taxon>
        <taxon>Lophotrochozoa</taxon>
        <taxon>Platyhelminthes</taxon>
        <taxon>Trematoda</taxon>
        <taxon>Digenea</taxon>
        <taxon>Opisthorchiida</taxon>
        <taxon>Opisthorchiata</taxon>
        <taxon>Opisthorchiidae</taxon>
        <taxon>Clonorchis</taxon>
    </lineage>
</organism>
<name>A0A8T1MAH1_CLOSI</name>
<proteinExistence type="predicted"/>
<evidence type="ECO:0000313" key="2">
    <source>
        <dbReference type="EMBL" id="KAG5446120.1"/>
    </source>
</evidence>
<evidence type="ECO:0000313" key="3">
    <source>
        <dbReference type="Proteomes" id="UP000286415"/>
    </source>
</evidence>
<evidence type="ECO:0000259" key="1">
    <source>
        <dbReference type="Pfam" id="PF15057"/>
    </source>
</evidence>
<keyword evidence="3" id="KW-1185">Reference proteome</keyword>
<dbReference type="AlphaFoldDB" id="A0A8T1MAH1"/>
<reference evidence="2 3" key="1">
    <citation type="journal article" date="2018" name="Biotechnol. Adv.">
        <title>Improved genomic resources and new bioinformatic workflow for the carcinogenic parasite Clonorchis sinensis: Biotechnological implications.</title>
        <authorList>
            <person name="Wang D."/>
            <person name="Korhonen P.K."/>
            <person name="Gasser R.B."/>
            <person name="Young N.D."/>
        </authorList>
    </citation>
    <scope>NUCLEOTIDE SEQUENCE [LARGE SCALE GENOMIC DNA]</scope>
    <source>
        <strain evidence="2">Cs-k2</strain>
    </source>
</reference>
<sequence length="574" mass="66202">MKHKSWDVITLFHPVKSLEVLICIDSETLKDPLAFEAIRHSLFRLCGAGIYSFNLIVIAKELCKWCESFVRCNSETVQLSVDWLKATKFSKVGRGLKADSLFVILKEKAFDIYLIISRDSSIFYGGMDEFLDRIAVSSINVRTHVRIVSGTTQDVSKHNATRITHKDYPEQFLRRLAQLTCGSFAIVEFVCDRSACRHGCLVWDLGQFNYVEPRRSNDSKVFVHMLHDDNIMQVITSLSGKTYQALPMDHQQVLMNYIRMNPPDHLDQQEHWAKYLVDQRLVNGVNRYLRQTARECAHENSWWSDMSFTGVPGQSILLGRTVLARLPEDGHFYRGNIVELKGSFIWHMALVRFGPFRTNDRLPRCRSGTGKSCCNSYRYESVPMSELIDLDYAVRHPIQTGDRVLVPNLWPKPRCASHQKEACPRIAHMRYLPATVVDGFEDRSGFHPDRYCGQTVSTITVALASNKYRLGCHPVEPGLAVWIPNSTYERLILEQLLPASERKWLRTHTFTPYVYPEQSAPGYPADVQHKKLSDRKAIPYETQLVKYLQLHYKPICQFGYCHWEPPMDFLPEYP</sequence>
<comment type="caution">
    <text evidence="2">The sequence shown here is derived from an EMBL/GenBank/DDBJ whole genome shotgun (WGS) entry which is preliminary data.</text>
</comment>
<dbReference type="Proteomes" id="UP000286415">
    <property type="component" value="Unassembled WGS sequence"/>
</dbReference>
<feature type="domain" description="DUF4537" evidence="1">
    <location>
        <begin position="319"/>
        <end position="491"/>
    </location>
</feature>
<dbReference type="Pfam" id="PF15057">
    <property type="entry name" value="DUF4537"/>
    <property type="match status" value="1"/>
</dbReference>